<evidence type="ECO:0000313" key="3">
    <source>
        <dbReference type="Proteomes" id="UP000070544"/>
    </source>
</evidence>
<dbReference type="AlphaFoldDB" id="A0A139AJE6"/>
<dbReference type="InterPro" id="IPR029021">
    <property type="entry name" value="Prot-tyrosine_phosphatase-like"/>
</dbReference>
<evidence type="ECO:0000313" key="2">
    <source>
        <dbReference type="EMBL" id="KXS16920.1"/>
    </source>
</evidence>
<dbReference type="Proteomes" id="UP000070544">
    <property type="component" value="Unassembled WGS sequence"/>
</dbReference>
<reference evidence="2 3" key="1">
    <citation type="journal article" date="2015" name="Genome Biol. Evol.">
        <title>Phylogenomic analyses indicate that early fungi evolved digesting cell walls of algal ancestors of land plants.</title>
        <authorList>
            <person name="Chang Y."/>
            <person name="Wang S."/>
            <person name="Sekimoto S."/>
            <person name="Aerts A.L."/>
            <person name="Choi C."/>
            <person name="Clum A."/>
            <person name="LaButti K.M."/>
            <person name="Lindquist E.A."/>
            <person name="Yee Ngan C."/>
            <person name="Ohm R.A."/>
            <person name="Salamov A.A."/>
            <person name="Grigoriev I.V."/>
            <person name="Spatafora J.W."/>
            <person name="Berbee M.L."/>
        </authorList>
    </citation>
    <scope>NUCLEOTIDE SEQUENCE [LARGE SCALE GENOMIC DNA]</scope>
    <source>
        <strain evidence="2 3">JEL478</strain>
    </source>
</reference>
<dbReference type="EMBL" id="KQ965749">
    <property type="protein sequence ID" value="KXS16920.1"/>
    <property type="molecule type" value="Genomic_DNA"/>
</dbReference>
<sequence length="89" mass="10404">MNLYSRLPTSVESNHSTDETSNASNLLLLRLLGLPDPPSPFPPPQRVIRDMVYEHLKAKRGTVWPNQGFWRQLEAWESRLARRFVEKEM</sequence>
<protein>
    <submittedName>
        <fullName evidence="2">Uncharacterized protein</fullName>
    </submittedName>
</protein>
<feature type="compositionally biased region" description="Polar residues" evidence="1">
    <location>
        <begin position="7"/>
        <end position="20"/>
    </location>
</feature>
<gene>
    <name evidence="2" type="ORF">M427DRAFT_54955</name>
</gene>
<dbReference type="Gene3D" id="3.90.190.10">
    <property type="entry name" value="Protein tyrosine phosphatase superfamily"/>
    <property type="match status" value="1"/>
</dbReference>
<proteinExistence type="predicted"/>
<accession>A0A139AJE6</accession>
<organism evidence="2 3">
    <name type="scientific">Gonapodya prolifera (strain JEL478)</name>
    <name type="common">Monoblepharis prolifera</name>
    <dbReference type="NCBI Taxonomy" id="1344416"/>
    <lineage>
        <taxon>Eukaryota</taxon>
        <taxon>Fungi</taxon>
        <taxon>Fungi incertae sedis</taxon>
        <taxon>Chytridiomycota</taxon>
        <taxon>Chytridiomycota incertae sedis</taxon>
        <taxon>Monoblepharidomycetes</taxon>
        <taxon>Monoblepharidales</taxon>
        <taxon>Gonapodyaceae</taxon>
        <taxon>Gonapodya</taxon>
    </lineage>
</organism>
<keyword evidence="3" id="KW-1185">Reference proteome</keyword>
<name>A0A139AJE6_GONPJ</name>
<feature type="region of interest" description="Disordered" evidence="1">
    <location>
        <begin position="1"/>
        <end position="20"/>
    </location>
</feature>
<evidence type="ECO:0000256" key="1">
    <source>
        <dbReference type="SAM" id="MobiDB-lite"/>
    </source>
</evidence>